<keyword evidence="3" id="KW-1185">Reference proteome</keyword>
<sequence length="452" mass="47578">MSHRPTNVCSPLFCTDRASQQGAAEPTTPAPLSRTRPAIDTAIAAPHSTTPASLTAGTAAAFDGYVEAHSVAGLRTSRCVNPDRTAERGACHRAQQKEDAERQEYTPMWNDLTPLSDTAETTVAQPPAFPRRATSGRRRRQSTLHVTTATNAAATHSPPSVRDVTSTVNVHSATTLALCPSIWPCFSPAQSEAGRNTAPLPFPPAAVGMTEEKDHDGEDQYAKALISPAPANGLVVSGPDEDDGDDDTSRFSDDLRGGAREAAVPARAAVTETLSPCLSRDGWARTSLLRSPLAASLQPLAPATTRTTMAAKDQTASAAALDHYADGTPSSLLDRPLSCYYGLSPRSPSISVAYDAAGPAVGGSWEAKRVHRISAMRRSHSYSLTSPCGSIGSFLVTLGSPTSEARSNSGCGRDSARESGKRKSTTTVSPDAPAFYWSPHLHASWSGVFADR</sequence>
<dbReference type="OMA" id="CPSIWIC"/>
<reference evidence="2 3" key="1">
    <citation type="submission" date="2015-07" db="EMBL/GenBank/DDBJ databases">
        <title>High-quality genome of monoxenous trypanosomatid Leptomonas pyrrhocoris.</title>
        <authorList>
            <person name="Flegontov P."/>
            <person name="Butenko A."/>
            <person name="Firsov S."/>
            <person name="Vlcek C."/>
            <person name="Logacheva M.D."/>
            <person name="Field M."/>
            <person name="Filatov D."/>
            <person name="Flegontova O."/>
            <person name="Gerasimov E."/>
            <person name="Jackson A.P."/>
            <person name="Kelly S."/>
            <person name="Opperdoes F."/>
            <person name="O'Reilly A."/>
            <person name="Votypka J."/>
            <person name="Yurchenko V."/>
            <person name="Lukes J."/>
        </authorList>
    </citation>
    <scope>NUCLEOTIDE SEQUENCE [LARGE SCALE GENOMIC DNA]</scope>
    <source>
        <strain evidence="2">H10</strain>
    </source>
</reference>
<dbReference type="AlphaFoldDB" id="A0A0M9G4K6"/>
<feature type="region of interest" description="Disordered" evidence="1">
    <location>
        <begin position="401"/>
        <end position="431"/>
    </location>
</feature>
<evidence type="ECO:0000313" key="3">
    <source>
        <dbReference type="Proteomes" id="UP000037923"/>
    </source>
</evidence>
<feature type="region of interest" description="Disordered" evidence="1">
    <location>
        <begin position="228"/>
        <end position="252"/>
    </location>
</feature>
<feature type="region of interest" description="Disordered" evidence="1">
    <location>
        <begin position="85"/>
        <end position="163"/>
    </location>
</feature>
<dbReference type="EMBL" id="LGTL01000005">
    <property type="protein sequence ID" value="KPA81999.1"/>
    <property type="molecule type" value="Genomic_DNA"/>
</dbReference>
<name>A0A0M9G4K6_LEPPY</name>
<proteinExistence type="predicted"/>
<protein>
    <submittedName>
        <fullName evidence="2">Uncharacterized protein</fullName>
    </submittedName>
</protein>
<feature type="compositionally biased region" description="Polar residues" evidence="1">
    <location>
        <begin position="401"/>
        <end position="410"/>
    </location>
</feature>
<accession>A0A0M9G4K6</accession>
<comment type="caution">
    <text evidence="2">The sequence shown here is derived from an EMBL/GenBank/DDBJ whole genome shotgun (WGS) entry which is preliminary data.</text>
</comment>
<feature type="compositionally biased region" description="Polar residues" evidence="1">
    <location>
        <begin position="113"/>
        <end position="124"/>
    </location>
</feature>
<dbReference type="VEuPathDB" id="TriTrypDB:LpyrH10_05_0380"/>
<dbReference type="GeneID" id="26903469"/>
<gene>
    <name evidence="2" type="ORF">ABB37_03178</name>
</gene>
<evidence type="ECO:0000256" key="1">
    <source>
        <dbReference type="SAM" id="MobiDB-lite"/>
    </source>
</evidence>
<dbReference type="Proteomes" id="UP000037923">
    <property type="component" value="Unassembled WGS sequence"/>
</dbReference>
<evidence type="ECO:0000313" key="2">
    <source>
        <dbReference type="EMBL" id="KPA81999.1"/>
    </source>
</evidence>
<dbReference type="RefSeq" id="XP_015660438.1">
    <property type="nucleotide sequence ID" value="XM_015800431.1"/>
</dbReference>
<organism evidence="2 3">
    <name type="scientific">Leptomonas pyrrhocoris</name>
    <name type="common">Firebug parasite</name>
    <dbReference type="NCBI Taxonomy" id="157538"/>
    <lineage>
        <taxon>Eukaryota</taxon>
        <taxon>Discoba</taxon>
        <taxon>Euglenozoa</taxon>
        <taxon>Kinetoplastea</taxon>
        <taxon>Metakinetoplastina</taxon>
        <taxon>Trypanosomatida</taxon>
        <taxon>Trypanosomatidae</taxon>
        <taxon>Leishmaniinae</taxon>
        <taxon>Leptomonas</taxon>
    </lineage>
</organism>
<feature type="compositionally biased region" description="Basic and acidic residues" evidence="1">
    <location>
        <begin position="85"/>
        <end position="104"/>
    </location>
</feature>